<sequence>MQGILFTESGMMRSGYFSGQRHVTYDDVFFPGVTFVVDIGIDISMFPDARLEMTSICSGGQYLVDL</sequence>
<organism evidence="1">
    <name type="scientific">mine drainage metagenome</name>
    <dbReference type="NCBI Taxonomy" id="410659"/>
    <lineage>
        <taxon>unclassified sequences</taxon>
        <taxon>metagenomes</taxon>
        <taxon>ecological metagenomes</taxon>
    </lineage>
</organism>
<dbReference type="EMBL" id="CABP01000105">
    <property type="protein sequence ID" value="CBI05234.1"/>
    <property type="molecule type" value="Genomic_DNA"/>
</dbReference>
<reference evidence="1" key="1">
    <citation type="submission" date="2009-10" db="EMBL/GenBank/DDBJ databases">
        <title>Diversity of trophic interactions inside an arsenic-rich microbial ecosystem.</title>
        <authorList>
            <person name="Bertin P.N."/>
            <person name="Heinrich-Salmeron A."/>
            <person name="Pelletier E."/>
            <person name="Goulhen-Chollet F."/>
            <person name="Arsene-Ploetze F."/>
            <person name="Gallien S."/>
            <person name="Calteau A."/>
            <person name="Vallenet D."/>
            <person name="Casiot C."/>
            <person name="Chane-Woon-Ming B."/>
            <person name="Giloteaux L."/>
            <person name="Barakat M."/>
            <person name="Bonnefoy V."/>
            <person name="Bruneel O."/>
            <person name="Chandler M."/>
            <person name="Cleiss J."/>
            <person name="Duran R."/>
            <person name="Elbaz-Poulichet F."/>
            <person name="Fonknechten N."/>
            <person name="Lauga B."/>
            <person name="Mornico D."/>
            <person name="Ortet P."/>
            <person name="Schaeffer C."/>
            <person name="Siguier P."/>
            <person name="Alexander Thil Smith A."/>
            <person name="Van Dorsselaer A."/>
            <person name="Weissenbach J."/>
            <person name="Medigue C."/>
            <person name="Le Paslier D."/>
        </authorList>
    </citation>
    <scope>NUCLEOTIDE SEQUENCE</scope>
</reference>
<proteinExistence type="predicted"/>
<name>E6QDF8_9ZZZZ</name>
<protein>
    <submittedName>
        <fullName evidence="1">Uncharacterized protein</fullName>
    </submittedName>
</protein>
<dbReference type="AlphaFoldDB" id="E6QDF8"/>
<evidence type="ECO:0000313" key="1">
    <source>
        <dbReference type="EMBL" id="CBI05234.1"/>
    </source>
</evidence>
<gene>
    <name evidence="1" type="ORF">CARN5_1263</name>
</gene>
<comment type="caution">
    <text evidence="1">The sequence shown here is derived from an EMBL/GenBank/DDBJ whole genome shotgun (WGS) entry which is preliminary data.</text>
</comment>
<accession>E6QDF8</accession>